<proteinExistence type="predicted"/>
<sequence length="122" mass="14897">MSSCYKLVNLLRYKQFNHRLALYEFENPYLMKYHKNNDKLLILDNFKHDYKIKHLNDFDFLFNINTNNPQKLREVWDAHFEYILLKYKYGSDETIYILPSQSSATMYKFSHPVNLQQLTVFN</sequence>
<protein>
    <submittedName>
        <fullName evidence="1">Uncharacterized protein</fullName>
    </submittedName>
</protein>
<dbReference type="AlphaFoldDB" id="A0A6C0HEF9"/>
<dbReference type="EMBL" id="MN739936">
    <property type="protein sequence ID" value="QHT78757.1"/>
    <property type="molecule type" value="Genomic_DNA"/>
</dbReference>
<name>A0A6C0HEF9_9ZZZZ</name>
<reference evidence="1" key="1">
    <citation type="journal article" date="2020" name="Nature">
        <title>Giant virus diversity and host interactions through global metagenomics.</title>
        <authorList>
            <person name="Schulz F."/>
            <person name="Roux S."/>
            <person name="Paez-Espino D."/>
            <person name="Jungbluth S."/>
            <person name="Walsh D.A."/>
            <person name="Denef V.J."/>
            <person name="McMahon K.D."/>
            <person name="Konstantinidis K.T."/>
            <person name="Eloe-Fadrosh E.A."/>
            <person name="Kyrpides N.C."/>
            <person name="Woyke T."/>
        </authorList>
    </citation>
    <scope>NUCLEOTIDE SEQUENCE</scope>
    <source>
        <strain evidence="1">GVMAG-M-3300023179-92</strain>
    </source>
</reference>
<evidence type="ECO:0000313" key="1">
    <source>
        <dbReference type="EMBL" id="QHT78757.1"/>
    </source>
</evidence>
<accession>A0A6C0HEF9</accession>
<organism evidence="1">
    <name type="scientific">viral metagenome</name>
    <dbReference type="NCBI Taxonomy" id="1070528"/>
    <lineage>
        <taxon>unclassified sequences</taxon>
        <taxon>metagenomes</taxon>
        <taxon>organismal metagenomes</taxon>
    </lineage>
</organism>